<sequence>MIHGRTSCYSGWVKEYQCYLMGAHYTHHGKGYVCMDTNAEALHDSYADLNGALFYPVEGRCGTLNCPPYVEEGELACVVCSNTK</sequence>
<dbReference type="PANTHER" id="PTHR24024:SF18">
    <property type="entry name" value="SHORT-CHAIN COLLAGEN C4-LIKE"/>
    <property type="match status" value="1"/>
</dbReference>
<dbReference type="EMBL" id="JAIWYP010000005">
    <property type="protein sequence ID" value="KAH3825721.1"/>
    <property type="molecule type" value="Genomic_DNA"/>
</dbReference>
<comment type="caution">
    <text evidence="1">The sequence shown here is derived from an EMBL/GenBank/DDBJ whole genome shotgun (WGS) entry which is preliminary data.</text>
</comment>
<reference evidence="1" key="1">
    <citation type="journal article" date="2019" name="bioRxiv">
        <title>The Genome of the Zebra Mussel, Dreissena polymorpha: A Resource for Invasive Species Research.</title>
        <authorList>
            <person name="McCartney M.A."/>
            <person name="Auch B."/>
            <person name="Kono T."/>
            <person name="Mallez S."/>
            <person name="Zhang Y."/>
            <person name="Obille A."/>
            <person name="Becker A."/>
            <person name="Abrahante J.E."/>
            <person name="Garbe J."/>
            <person name="Badalamenti J.P."/>
            <person name="Herman A."/>
            <person name="Mangelson H."/>
            <person name="Liachko I."/>
            <person name="Sullivan S."/>
            <person name="Sone E.D."/>
            <person name="Koren S."/>
            <person name="Silverstein K.A.T."/>
            <person name="Beckman K.B."/>
            <person name="Gohl D.M."/>
        </authorList>
    </citation>
    <scope>NUCLEOTIDE SEQUENCE</scope>
    <source>
        <strain evidence="1">Duluth1</strain>
        <tissue evidence="1">Whole animal</tissue>
    </source>
</reference>
<reference evidence="1" key="2">
    <citation type="submission" date="2020-11" db="EMBL/GenBank/DDBJ databases">
        <authorList>
            <person name="McCartney M.A."/>
            <person name="Auch B."/>
            <person name="Kono T."/>
            <person name="Mallez S."/>
            <person name="Becker A."/>
            <person name="Gohl D.M."/>
            <person name="Silverstein K.A.T."/>
            <person name="Koren S."/>
            <person name="Bechman K.B."/>
            <person name="Herman A."/>
            <person name="Abrahante J.E."/>
            <person name="Garbe J."/>
        </authorList>
    </citation>
    <scope>NUCLEOTIDE SEQUENCE</scope>
    <source>
        <strain evidence="1">Duluth1</strain>
        <tissue evidence="1">Whole animal</tissue>
    </source>
</reference>
<dbReference type="GO" id="GO:0005615">
    <property type="term" value="C:extracellular space"/>
    <property type="evidence" value="ECO:0007669"/>
    <property type="project" value="TreeGrafter"/>
</dbReference>
<organism evidence="1 2">
    <name type="scientific">Dreissena polymorpha</name>
    <name type="common">Zebra mussel</name>
    <name type="synonym">Mytilus polymorpha</name>
    <dbReference type="NCBI Taxonomy" id="45954"/>
    <lineage>
        <taxon>Eukaryota</taxon>
        <taxon>Metazoa</taxon>
        <taxon>Spiralia</taxon>
        <taxon>Lophotrochozoa</taxon>
        <taxon>Mollusca</taxon>
        <taxon>Bivalvia</taxon>
        <taxon>Autobranchia</taxon>
        <taxon>Heteroconchia</taxon>
        <taxon>Euheterodonta</taxon>
        <taxon>Imparidentia</taxon>
        <taxon>Neoheterodontei</taxon>
        <taxon>Myida</taxon>
        <taxon>Dreissenoidea</taxon>
        <taxon>Dreissenidae</taxon>
        <taxon>Dreissena</taxon>
    </lineage>
</organism>
<dbReference type="AlphaFoldDB" id="A0A9D4GXX7"/>
<proteinExistence type="predicted"/>
<protein>
    <submittedName>
        <fullName evidence="1">Uncharacterized protein</fullName>
    </submittedName>
</protein>
<evidence type="ECO:0000313" key="1">
    <source>
        <dbReference type="EMBL" id="KAH3825721.1"/>
    </source>
</evidence>
<keyword evidence="2" id="KW-1185">Reference proteome</keyword>
<accession>A0A9D4GXX7</accession>
<evidence type="ECO:0000313" key="2">
    <source>
        <dbReference type="Proteomes" id="UP000828390"/>
    </source>
</evidence>
<dbReference type="PANTHER" id="PTHR24024">
    <property type="entry name" value="PULMONARY SURFACTANT-ASSOCIATED PROTEIN A"/>
    <property type="match status" value="1"/>
</dbReference>
<dbReference type="Proteomes" id="UP000828390">
    <property type="component" value="Unassembled WGS sequence"/>
</dbReference>
<dbReference type="InterPro" id="IPR051077">
    <property type="entry name" value="Ca-dependent_lectin"/>
</dbReference>
<name>A0A9D4GXX7_DREPO</name>
<gene>
    <name evidence="1" type="ORF">DPMN_127602</name>
</gene>